<protein>
    <submittedName>
        <fullName evidence="1">Uncharacterized protein</fullName>
    </submittedName>
</protein>
<name>A0A7S3T216_9SPIT</name>
<proteinExistence type="predicted"/>
<reference evidence="1" key="1">
    <citation type="submission" date="2021-01" db="EMBL/GenBank/DDBJ databases">
        <authorList>
            <person name="Corre E."/>
            <person name="Pelletier E."/>
            <person name="Niang G."/>
            <person name="Scheremetjew M."/>
            <person name="Finn R."/>
            <person name="Kale V."/>
            <person name="Holt S."/>
            <person name="Cochrane G."/>
            <person name="Meng A."/>
            <person name="Brown T."/>
            <person name="Cohen L."/>
        </authorList>
    </citation>
    <scope>NUCLEOTIDE SEQUENCE</scope>
    <source>
        <strain evidence="1">SPMC142</strain>
    </source>
</reference>
<dbReference type="AlphaFoldDB" id="A0A7S3T216"/>
<gene>
    <name evidence="1" type="ORF">SACU0126_LOCUS21093</name>
</gene>
<organism evidence="1">
    <name type="scientific">Strombidinopsis acuminata</name>
    <dbReference type="NCBI Taxonomy" id="141414"/>
    <lineage>
        <taxon>Eukaryota</taxon>
        <taxon>Sar</taxon>
        <taxon>Alveolata</taxon>
        <taxon>Ciliophora</taxon>
        <taxon>Intramacronucleata</taxon>
        <taxon>Spirotrichea</taxon>
        <taxon>Choreotrichia</taxon>
        <taxon>Choreotrichida</taxon>
        <taxon>Strombidinopsidae</taxon>
        <taxon>Strombidinopsis</taxon>
    </lineage>
</organism>
<dbReference type="EMBL" id="HBIQ01066099">
    <property type="protein sequence ID" value="CAE0571666.1"/>
    <property type="molecule type" value="Transcribed_RNA"/>
</dbReference>
<evidence type="ECO:0000313" key="1">
    <source>
        <dbReference type="EMBL" id="CAE0571666.1"/>
    </source>
</evidence>
<sequence length="102" mass="10874">MAEMPEIERKYALECSEYASVMFGVSDELSASSRLETEQLAKLADVGKLQAQLDCGELVAIEGGKAVSSADLSACIEDLDSSMGKTVDVVMATKLPALEKKK</sequence>
<accession>A0A7S3T216</accession>